<feature type="domain" description="DUF5615" evidence="1">
    <location>
        <begin position="2"/>
        <end position="98"/>
    </location>
</feature>
<organism evidence="2 3">
    <name type="scientific">Haliscomenobacter hydrossis (strain ATCC 27775 / DSM 1100 / LMG 10767 / O)</name>
    <dbReference type="NCBI Taxonomy" id="760192"/>
    <lineage>
        <taxon>Bacteria</taxon>
        <taxon>Pseudomonadati</taxon>
        <taxon>Bacteroidota</taxon>
        <taxon>Saprospiria</taxon>
        <taxon>Saprospirales</taxon>
        <taxon>Haliscomenobacteraceae</taxon>
        <taxon>Haliscomenobacter</taxon>
    </lineage>
</organism>
<sequence length="116" mass="13502">MILADENLNFKFVQSLRDEGYPVTTIQDKQLQGISDQMVIEVAQHQSAVVLTEDKDFGELVYAHNLQDTTIIFLRYRKPELEITNKLLLQVVKDYYLKPGKRFITIARGFIRVNEL</sequence>
<dbReference type="Proteomes" id="UP000008461">
    <property type="component" value="Chromosome"/>
</dbReference>
<proteinExistence type="predicted"/>
<dbReference type="STRING" id="760192.Halhy_3472"/>
<evidence type="ECO:0000259" key="1">
    <source>
        <dbReference type="Pfam" id="PF18480"/>
    </source>
</evidence>
<dbReference type="eggNOG" id="COG4634">
    <property type="taxonomic scope" value="Bacteria"/>
</dbReference>
<reference evidence="2 3" key="1">
    <citation type="journal article" date="2011" name="Stand. Genomic Sci.">
        <title>Complete genome sequence of Haliscomenobacter hydrossis type strain (O).</title>
        <authorList>
            <consortium name="US DOE Joint Genome Institute (JGI-PGF)"/>
            <person name="Daligault H."/>
            <person name="Lapidus A."/>
            <person name="Zeytun A."/>
            <person name="Nolan M."/>
            <person name="Lucas S."/>
            <person name="Del Rio T.G."/>
            <person name="Tice H."/>
            <person name="Cheng J.F."/>
            <person name="Tapia R."/>
            <person name="Han C."/>
            <person name="Goodwin L."/>
            <person name="Pitluck S."/>
            <person name="Liolios K."/>
            <person name="Pagani I."/>
            <person name="Ivanova N."/>
            <person name="Huntemann M."/>
            <person name="Mavromatis K."/>
            <person name="Mikhailova N."/>
            <person name="Pati A."/>
            <person name="Chen A."/>
            <person name="Palaniappan K."/>
            <person name="Land M."/>
            <person name="Hauser L."/>
            <person name="Brambilla E.M."/>
            <person name="Rohde M."/>
            <person name="Verbarg S."/>
            <person name="Goker M."/>
            <person name="Bristow J."/>
            <person name="Eisen J.A."/>
            <person name="Markowitz V."/>
            <person name="Hugenholtz P."/>
            <person name="Kyrpides N.C."/>
            <person name="Klenk H.P."/>
            <person name="Woyke T."/>
        </authorList>
    </citation>
    <scope>NUCLEOTIDE SEQUENCE [LARGE SCALE GENOMIC DNA]</scope>
    <source>
        <strain evidence="3">ATCC 27775 / DSM 1100 / LMG 10767 / O</strain>
    </source>
</reference>
<reference key="2">
    <citation type="submission" date="2011-04" db="EMBL/GenBank/DDBJ databases">
        <title>Complete sequence of chromosome of Haliscomenobacter hydrossis DSM 1100.</title>
        <authorList>
            <consortium name="US DOE Joint Genome Institute (JGI-PGF)"/>
            <person name="Lucas S."/>
            <person name="Han J."/>
            <person name="Lapidus A."/>
            <person name="Bruce D."/>
            <person name="Goodwin L."/>
            <person name="Pitluck S."/>
            <person name="Peters L."/>
            <person name="Kyrpides N."/>
            <person name="Mavromatis K."/>
            <person name="Ivanova N."/>
            <person name="Ovchinnikova G."/>
            <person name="Pagani I."/>
            <person name="Daligault H."/>
            <person name="Detter J.C."/>
            <person name="Han C."/>
            <person name="Land M."/>
            <person name="Hauser L."/>
            <person name="Markowitz V."/>
            <person name="Cheng J.-F."/>
            <person name="Hugenholtz P."/>
            <person name="Woyke T."/>
            <person name="Wu D."/>
            <person name="Verbarg S."/>
            <person name="Frueling A."/>
            <person name="Brambilla E."/>
            <person name="Klenk H.-P."/>
            <person name="Eisen J.A."/>
        </authorList>
    </citation>
    <scope>NUCLEOTIDE SEQUENCE</scope>
    <source>
        <strain>DSM 1100</strain>
    </source>
</reference>
<dbReference type="KEGG" id="hhy:Halhy_3472"/>
<protein>
    <recommendedName>
        <fullName evidence="1">DUF5615 domain-containing protein</fullName>
    </recommendedName>
</protein>
<accession>F4KWI7</accession>
<dbReference type="AlphaFoldDB" id="F4KWI7"/>
<dbReference type="OrthoDB" id="9806751at2"/>
<dbReference type="Pfam" id="PF18480">
    <property type="entry name" value="DUF5615"/>
    <property type="match status" value="1"/>
</dbReference>
<dbReference type="InterPro" id="IPR041049">
    <property type="entry name" value="DUF5615"/>
</dbReference>
<dbReference type="RefSeq" id="WP_013765867.1">
    <property type="nucleotide sequence ID" value="NC_015510.1"/>
</dbReference>
<dbReference type="HOGENOM" id="CLU_150003_0_1_10"/>
<keyword evidence="3" id="KW-1185">Reference proteome</keyword>
<gene>
    <name evidence="2" type="ordered locus">Halhy_3472</name>
</gene>
<dbReference type="EMBL" id="CP002691">
    <property type="protein sequence ID" value="AEE51327.1"/>
    <property type="molecule type" value="Genomic_DNA"/>
</dbReference>
<name>F4KWI7_HALH1</name>
<evidence type="ECO:0000313" key="2">
    <source>
        <dbReference type="EMBL" id="AEE51327.1"/>
    </source>
</evidence>
<evidence type="ECO:0000313" key="3">
    <source>
        <dbReference type="Proteomes" id="UP000008461"/>
    </source>
</evidence>